<protein>
    <submittedName>
        <fullName evidence="1">Uncharacterized protein</fullName>
    </submittedName>
</protein>
<name>A0AAD7XMU9_9STRA</name>
<organism evidence="1 2">
    <name type="scientific">Chrysophaeum taylorii</name>
    <dbReference type="NCBI Taxonomy" id="2483200"/>
    <lineage>
        <taxon>Eukaryota</taxon>
        <taxon>Sar</taxon>
        <taxon>Stramenopiles</taxon>
        <taxon>Ochrophyta</taxon>
        <taxon>Pelagophyceae</taxon>
        <taxon>Pelagomonadales</taxon>
        <taxon>Pelagomonadaceae</taxon>
        <taxon>Chrysophaeum</taxon>
    </lineage>
</organism>
<proteinExistence type="predicted"/>
<accession>A0AAD7XMU9</accession>
<dbReference type="AlphaFoldDB" id="A0AAD7XMU9"/>
<dbReference type="EMBL" id="JAQMWT010000203">
    <property type="protein sequence ID" value="KAJ8607607.1"/>
    <property type="molecule type" value="Genomic_DNA"/>
</dbReference>
<evidence type="ECO:0000313" key="1">
    <source>
        <dbReference type="EMBL" id="KAJ8607607.1"/>
    </source>
</evidence>
<comment type="caution">
    <text evidence="1">The sequence shown here is derived from an EMBL/GenBank/DDBJ whole genome shotgun (WGS) entry which is preliminary data.</text>
</comment>
<reference evidence="1" key="1">
    <citation type="submission" date="2023-01" db="EMBL/GenBank/DDBJ databases">
        <title>Metagenome sequencing of chrysophaentin producing Chrysophaeum taylorii.</title>
        <authorList>
            <person name="Davison J."/>
            <person name="Bewley C."/>
        </authorList>
    </citation>
    <scope>NUCLEOTIDE SEQUENCE</scope>
    <source>
        <strain evidence="1">NIES-1699</strain>
    </source>
</reference>
<keyword evidence="2" id="KW-1185">Reference proteome</keyword>
<dbReference type="Proteomes" id="UP001230188">
    <property type="component" value="Unassembled WGS sequence"/>
</dbReference>
<evidence type="ECO:0000313" key="2">
    <source>
        <dbReference type="Proteomes" id="UP001230188"/>
    </source>
</evidence>
<gene>
    <name evidence="1" type="ORF">CTAYLR_005761</name>
</gene>
<sequence length="144" mass="16401">MNAASSVPPTFSRMSGIQEWRNAVMLFVNVYGEGYKNVLLNEGREITWFAQSRQWEGTPVIQRLINHAGGDLDGEVYEETPVHLFCREEGKGFVYCGRLTYLGHDPHRIPIRFVWRLDDFDTLQRMPPFSGLLEAAAALLPVTD</sequence>